<dbReference type="RefSeq" id="WP_060935579.1">
    <property type="nucleotide sequence ID" value="NZ_KQ960451.1"/>
</dbReference>
<sequence>MDDAIAQQVQLVADISQQIYHVYYVQTDILETYSPYPRLDAPCMFCDAPCHQKYNSGTPKICLCHTLQDRIVFHLKFFISFLEKKSALKSYLYSFNIRHNKSPYGEHTINYRANVLHVKEEHILALLIRLDLAAKDTPLESNYILDKSSRKICLTYLKNGKIKAESDWRKQPKLTPIEQEVVILASQNYSSQEIASILNDEVQTIGTIRKRIFEKLGVHGMPQAVIYCKVHGIITVDNVMELERKKRRKTSSRKYT</sequence>
<dbReference type="AlphaFoldDB" id="A0A134B6L2"/>
<dbReference type="Pfam" id="PF00196">
    <property type="entry name" value="GerE"/>
    <property type="match status" value="1"/>
</dbReference>
<comment type="caution">
    <text evidence="2">The sequence shown here is derived from an EMBL/GenBank/DDBJ whole genome shotgun (WGS) entry which is preliminary data.</text>
</comment>
<dbReference type="GO" id="GO:0003677">
    <property type="term" value="F:DNA binding"/>
    <property type="evidence" value="ECO:0007669"/>
    <property type="project" value="InterPro"/>
</dbReference>
<dbReference type="EMBL" id="LSDK01000089">
    <property type="protein sequence ID" value="KXB75577.1"/>
    <property type="molecule type" value="Genomic_DNA"/>
</dbReference>
<dbReference type="STRING" id="322095.HMPREF3185_01316"/>
<keyword evidence="3" id="KW-1185">Reference proteome</keyword>
<dbReference type="SUPFAM" id="SSF46894">
    <property type="entry name" value="C-terminal effector domain of the bipartite response regulators"/>
    <property type="match status" value="1"/>
</dbReference>
<dbReference type="InterPro" id="IPR000792">
    <property type="entry name" value="Tscrpt_reg_LuxR_C"/>
</dbReference>
<evidence type="ECO:0000259" key="1">
    <source>
        <dbReference type="PROSITE" id="PS50043"/>
    </source>
</evidence>
<dbReference type="InterPro" id="IPR016032">
    <property type="entry name" value="Sig_transdc_resp-reg_C-effctor"/>
</dbReference>
<dbReference type="GO" id="GO:0006355">
    <property type="term" value="P:regulation of DNA-templated transcription"/>
    <property type="evidence" value="ECO:0007669"/>
    <property type="project" value="InterPro"/>
</dbReference>
<reference evidence="3" key="1">
    <citation type="submission" date="2016-01" db="EMBL/GenBank/DDBJ databases">
        <authorList>
            <person name="Mitreva M."/>
            <person name="Pepin K.H."/>
            <person name="Mihindukulasuriya K.A."/>
            <person name="Fulton R."/>
            <person name="Fronick C."/>
            <person name="O'Laughlin M."/>
            <person name="Miner T."/>
            <person name="Herter B."/>
            <person name="Rosa B.A."/>
            <person name="Cordes M."/>
            <person name="Tomlinson C."/>
            <person name="Wollam A."/>
            <person name="Palsikar V.B."/>
            <person name="Mardis E.R."/>
            <person name="Wilson R.K."/>
        </authorList>
    </citation>
    <scope>NUCLEOTIDE SEQUENCE [LARGE SCALE GENOMIC DNA]</scope>
    <source>
        <strain evidence="3">KA00683</strain>
    </source>
</reference>
<feature type="domain" description="HTH luxR-type" evidence="1">
    <location>
        <begin position="167"/>
        <end position="232"/>
    </location>
</feature>
<dbReference type="Gene3D" id="1.10.10.10">
    <property type="entry name" value="Winged helix-like DNA-binding domain superfamily/Winged helix DNA-binding domain"/>
    <property type="match status" value="1"/>
</dbReference>
<evidence type="ECO:0000313" key="3">
    <source>
        <dbReference type="Proteomes" id="UP000070224"/>
    </source>
</evidence>
<dbReference type="CDD" id="cd06170">
    <property type="entry name" value="LuxR_C_like"/>
    <property type="match status" value="1"/>
</dbReference>
<organism evidence="2 3">
    <name type="scientific">Porphyromonas somerae</name>
    <dbReference type="NCBI Taxonomy" id="322095"/>
    <lineage>
        <taxon>Bacteria</taxon>
        <taxon>Pseudomonadati</taxon>
        <taxon>Bacteroidota</taxon>
        <taxon>Bacteroidia</taxon>
        <taxon>Bacteroidales</taxon>
        <taxon>Porphyromonadaceae</taxon>
        <taxon>Porphyromonas</taxon>
    </lineage>
</organism>
<dbReference type="InterPro" id="IPR036388">
    <property type="entry name" value="WH-like_DNA-bd_sf"/>
</dbReference>
<dbReference type="OrthoDB" id="1013073at2"/>
<name>A0A134B6L2_9PORP</name>
<dbReference type="SMART" id="SM00421">
    <property type="entry name" value="HTH_LUXR"/>
    <property type="match status" value="1"/>
</dbReference>
<dbReference type="Proteomes" id="UP000070224">
    <property type="component" value="Unassembled WGS sequence"/>
</dbReference>
<dbReference type="PROSITE" id="PS50043">
    <property type="entry name" value="HTH_LUXR_2"/>
    <property type="match status" value="1"/>
</dbReference>
<dbReference type="PATRIC" id="fig|322095.3.peg.1302"/>
<evidence type="ECO:0000313" key="2">
    <source>
        <dbReference type="EMBL" id="KXB75577.1"/>
    </source>
</evidence>
<protein>
    <submittedName>
        <fullName evidence="2">Transcriptional regulator, LuxR family</fullName>
    </submittedName>
</protein>
<gene>
    <name evidence="2" type="ORF">HMPREF3185_01316</name>
</gene>
<proteinExistence type="predicted"/>
<accession>A0A134B6L2</accession>